<feature type="non-terminal residue" evidence="6">
    <location>
        <position position="111"/>
    </location>
</feature>
<keyword evidence="1" id="KW-0479">Metal-binding</keyword>
<dbReference type="SMART" id="SM00184">
    <property type="entry name" value="RING"/>
    <property type="match status" value="1"/>
</dbReference>
<name>A0A0D7A360_9AGAR</name>
<sequence>MFLVSSDAMCDICMEPYDDTRTLPHSIPCGHIFCGDCLVANPRHNCPTCRAPYQHAALRRLHVDFPPTGTAQLRETARTLQQRFATVIVRGAAEGQTLRQIIDDCESFLRS</sequence>
<organism evidence="6 7">
    <name type="scientific">Fistulina hepatica ATCC 64428</name>
    <dbReference type="NCBI Taxonomy" id="1128425"/>
    <lineage>
        <taxon>Eukaryota</taxon>
        <taxon>Fungi</taxon>
        <taxon>Dikarya</taxon>
        <taxon>Basidiomycota</taxon>
        <taxon>Agaricomycotina</taxon>
        <taxon>Agaricomycetes</taxon>
        <taxon>Agaricomycetidae</taxon>
        <taxon>Agaricales</taxon>
        <taxon>Fistulinaceae</taxon>
        <taxon>Fistulina</taxon>
    </lineage>
</organism>
<accession>A0A0D7A360</accession>
<evidence type="ECO:0000256" key="4">
    <source>
        <dbReference type="PROSITE-ProRule" id="PRU00175"/>
    </source>
</evidence>
<dbReference type="GO" id="GO:0061630">
    <property type="term" value="F:ubiquitin protein ligase activity"/>
    <property type="evidence" value="ECO:0007669"/>
    <property type="project" value="TreeGrafter"/>
</dbReference>
<dbReference type="OrthoDB" id="6105938at2759"/>
<dbReference type="PANTHER" id="PTHR22791:SF6">
    <property type="entry name" value="RING-TYPE DOMAIN-CONTAINING PROTEIN"/>
    <property type="match status" value="1"/>
</dbReference>
<dbReference type="InterPro" id="IPR017907">
    <property type="entry name" value="Znf_RING_CS"/>
</dbReference>
<evidence type="ECO:0000256" key="3">
    <source>
        <dbReference type="ARBA" id="ARBA00022833"/>
    </source>
</evidence>
<evidence type="ECO:0000256" key="2">
    <source>
        <dbReference type="ARBA" id="ARBA00022771"/>
    </source>
</evidence>
<dbReference type="GO" id="GO:0016567">
    <property type="term" value="P:protein ubiquitination"/>
    <property type="evidence" value="ECO:0007669"/>
    <property type="project" value="TreeGrafter"/>
</dbReference>
<gene>
    <name evidence="6" type="ORF">FISHEDRAFT_29484</name>
</gene>
<dbReference type="Proteomes" id="UP000054144">
    <property type="component" value="Unassembled WGS sequence"/>
</dbReference>
<evidence type="ECO:0000313" key="7">
    <source>
        <dbReference type="Proteomes" id="UP000054144"/>
    </source>
</evidence>
<dbReference type="EMBL" id="KN882092">
    <property type="protein sequence ID" value="KIY44331.1"/>
    <property type="molecule type" value="Genomic_DNA"/>
</dbReference>
<dbReference type="SUPFAM" id="SSF57850">
    <property type="entry name" value="RING/U-box"/>
    <property type="match status" value="1"/>
</dbReference>
<dbReference type="PROSITE" id="PS50089">
    <property type="entry name" value="ZF_RING_2"/>
    <property type="match status" value="1"/>
</dbReference>
<dbReference type="AlphaFoldDB" id="A0A0D7A360"/>
<dbReference type="InterPro" id="IPR051435">
    <property type="entry name" value="RING_finger_E3_ubiq-ligases"/>
</dbReference>
<dbReference type="PANTHER" id="PTHR22791">
    <property type="entry name" value="RING-TYPE DOMAIN-CONTAINING PROTEIN"/>
    <property type="match status" value="1"/>
</dbReference>
<dbReference type="InterPro" id="IPR001841">
    <property type="entry name" value="Znf_RING"/>
</dbReference>
<keyword evidence="3" id="KW-0862">Zinc</keyword>
<feature type="domain" description="RING-type" evidence="5">
    <location>
        <begin position="10"/>
        <end position="50"/>
    </location>
</feature>
<dbReference type="Gene3D" id="3.30.40.10">
    <property type="entry name" value="Zinc/RING finger domain, C3HC4 (zinc finger)"/>
    <property type="match status" value="1"/>
</dbReference>
<keyword evidence="7" id="KW-1185">Reference proteome</keyword>
<reference evidence="6 7" key="1">
    <citation type="journal article" date="2015" name="Fungal Genet. Biol.">
        <title>Evolution of novel wood decay mechanisms in Agaricales revealed by the genome sequences of Fistulina hepatica and Cylindrobasidium torrendii.</title>
        <authorList>
            <person name="Floudas D."/>
            <person name="Held B.W."/>
            <person name="Riley R."/>
            <person name="Nagy L.G."/>
            <person name="Koehler G."/>
            <person name="Ransdell A.S."/>
            <person name="Younus H."/>
            <person name="Chow J."/>
            <person name="Chiniquy J."/>
            <person name="Lipzen A."/>
            <person name="Tritt A."/>
            <person name="Sun H."/>
            <person name="Haridas S."/>
            <person name="LaButti K."/>
            <person name="Ohm R.A."/>
            <person name="Kues U."/>
            <person name="Blanchette R.A."/>
            <person name="Grigoriev I.V."/>
            <person name="Minto R.E."/>
            <person name="Hibbett D.S."/>
        </authorList>
    </citation>
    <scope>NUCLEOTIDE SEQUENCE [LARGE SCALE GENOMIC DNA]</scope>
    <source>
        <strain evidence="6 7">ATCC 64428</strain>
    </source>
</reference>
<dbReference type="GO" id="GO:0008270">
    <property type="term" value="F:zinc ion binding"/>
    <property type="evidence" value="ECO:0007669"/>
    <property type="project" value="UniProtKB-KW"/>
</dbReference>
<evidence type="ECO:0000313" key="6">
    <source>
        <dbReference type="EMBL" id="KIY44331.1"/>
    </source>
</evidence>
<keyword evidence="2 4" id="KW-0863">Zinc-finger</keyword>
<evidence type="ECO:0000256" key="1">
    <source>
        <dbReference type="ARBA" id="ARBA00022723"/>
    </source>
</evidence>
<dbReference type="InterPro" id="IPR013083">
    <property type="entry name" value="Znf_RING/FYVE/PHD"/>
</dbReference>
<protein>
    <recommendedName>
        <fullName evidence="5">RING-type domain-containing protein</fullName>
    </recommendedName>
</protein>
<evidence type="ECO:0000259" key="5">
    <source>
        <dbReference type="PROSITE" id="PS50089"/>
    </source>
</evidence>
<dbReference type="PROSITE" id="PS00518">
    <property type="entry name" value="ZF_RING_1"/>
    <property type="match status" value="1"/>
</dbReference>
<dbReference type="Pfam" id="PF13639">
    <property type="entry name" value="zf-RING_2"/>
    <property type="match status" value="1"/>
</dbReference>
<proteinExistence type="predicted"/>